<dbReference type="PANTHER" id="PTHR30050">
    <property type="entry name" value="CHROMOSOMAL REPLICATION INITIATOR PROTEIN DNAA"/>
    <property type="match status" value="1"/>
</dbReference>
<organism evidence="2 3">
    <name type="scientific">Enterococcus caccae ATCC BAA-1240</name>
    <dbReference type="NCBI Taxonomy" id="1158612"/>
    <lineage>
        <taxon>Bacteria</taxon>
        <taxon>Bacillati</taxon>
        <taxon>Bacillota</taxon>
        <taxon>Bacilli</taxon>
        <taxon>Lactobacillales</taxon>
        <taxon>Enterococcaceae</taxon>
        <taxon>Enterococcus</taxon>
    </lineage>
</organism>
<accession>R3WVE9</accession>
<feature type="domain" description="IstB-like ATP-binding" evidence="1">
    <location>
        <begin position="128"/>
        <end position="255"/>
    </location>
</feature>
<dbReference type="PATRIC" id="fig|1158612.3.peg.1564"/>
<dbReference type="OrthoDB" id="2052561at2"/>
<sequence>MQTANPFQMMIAKLLYITGDSCPHCGQDMYAWRQKNKDGSDRCPPACMQCGYKMLKKKEVAAVEKMTTDSMRGKVINFLKRGSLLTDKPLMDKRVESYQIIDDETKRAKERAKLIVNKVLLNDPIHGIFLGNPGVGKSHLSMGICWEVIEKSNYSKKALYVSYPYLLDQLKFAMNDEQVRKAITGELMSDIQKADFVVIDDIGAELGLFDGKTASSPYNNEILTRITDSRQNKAVIYTTNLTVEQLKQAYGDRVVSRMANNSNGYGFTFRTTKDKRISGI</sequence>
<dbReference type="STRING" id="317735.RU98_GL002198"/>
<proteinExistence type="predicted"/>
<reference evidence="2 3" key="1">
    <citation type="submission" date="2013-02" db="EMBL/GenBank/DDBJ databases">
        <title>The Genome Sequence of Enterococcus caccae BAA-1240.</title>
        <authorList>
            <consortium name="The Broad Institute Genome Sequencing Platform"/>
            <consortium name="The Broad Institute Genome Sequencing Center for Infectious Disease"/>
            <person name="Earl A.M."/>
            <person name="Gilmore M.S."/>
            <person name="Lebreton F."/>
            <person name="Walker B."/>
            <person name="Young S.K."/>
            <person name="Zeng Q."/>
            <person name="Gargeya S."/>
            <person name="Fitzgerald M."/>
            <person name="Haas B."/>
            <person name="Abouelleil A."/>
            <person name="Alvarado L."/>
            <person name="Arachchi H.M."/>
            <person name="Berlin A.M."/>
            <person name="Chapman S.B."/>
            <person name="Dewar J."/>
            <person name="Goldberg J."/>
            <person name="Griggs A."/>
            <person name="Gujja S."/>
            <person name="Hansen M."/>
            <person name="Howarth C."/>
            <person name="Imamovic A."/>
            <person name="Larimer J."/>
            <person name="McCowan C."/>
            <person name="Murphy C."/>
            <person name="Neiman D."/>
            <person name="Pearson M."/>
            <person name="Priest M."/>
            <person name="Roberts A."/>
            <person name="Saif S."/>
            <person name="Shea T."/>
            <person name="Sisk P."/>
            <person name="Sykes S."/>
            <person name="Wortman J."/>
            <person name="Nusbaum C."/>
            <person name="Birren B."/>
        </authorList>
    </citation>
    <scope>NUCLEOTIDE SEQUENCE [LARGE SCALE GENOMIC DNA]</scope>
    <source>
        <strain evidence="2 3">ATCC BAA-1240</strain>
    </source>
</reference>
<dbReference type="InterPro" id="IPR027417">
    <property type="entry name" value="P-loop_NTPase"/>
</dbReference>
<gene>
    <name evidence="2" type="ORF">UC7_01577</name>
</gene>
<dbReference type="InterPro" id="IPR002611">
    <property type="entry name" value="IstB_ATP-bd"/>
</dbReference>
<dbReference type="CDD" id="cd00009">
    <property type="entry name" value="AAA"/>
    <property type="match status" value="1"/>
</dbReference>
<dbReference type="GO" id="GO:0005524">
    <property type="term" value="F:ATP binding"/>
    <property type="evidence" value="ECO:0007669"/>
    <property type="project" value="InterPro"/>
</dbReference>
<dbReference type="RefSeq" id="WP_010771704.1">
    <property type="nucleotide sequence ID" value="NZ_KB946333.1"/>
</dbReference>
<dbReference type="eggNOG" id="COG1484">
    <property type="taxonomic scope" value="Bacteria"/>
</dbReference>
<evidence type="ECO:0000259" key="1">
    <source>
        <dbReference type="Pfam" id="PF01695"/>
    </source>
</evidence>
<dbReference type="SUPFAM" id="SSF52540">
    <property type="entry name" value="P-loop containing nucleoside triphosphate hydrolases"/>
    <property type="match status" value="1"/>
</dbReference>
<evidence type="ECO:0000313" key="2">
    <source>
        <dbReference type="EMBL" id="EOL45780.1"/>
    </source>
</evidence>
<dbReference type="Pfam" id="PF01695">
    <property type="entry name" value="IstB_IS21"/>
    <property type="match status" value="1"/>
</dbReference>
<dbReference type="Gene3D" id="3.40.50.300">
    <property type="entry name" value="P-loop containing nucleotide triphosphate hydrolases"/>
    <property type="match status" value="1"/>
</dbReference>
<keyword evidence="3" id="KW-1185">Reference proteome</keyword>
<comment type="caution">
    <text evidence="2">The sequence shown here is derived from an EMBL/GenBank/DDBJ whole genome shotgun (WGS) entry which is preliminary data.</text>
</comment>
<dbReference type="Proteomes" id="UP000013840">
    <property type="component" value="Unassembled WGS sequence"/>
</dbReference>
<dbReference type="GO" id="GO:0006260">
    <property type="term" value="P:DNA replication"/>
    <property type="evidence" value="ECO:0007669"/>
    <property type="project" value="TreeGrafter"/>
</dbReference>
<dbReference type="PANTHER" id="PTHR30050:SF4">
    <property type="entry name" value="ATP-BINDING PROTEIN RV3427C IN INSERTION SEQUENCE-RELATED"/>
    <property type="match status" value="1"/>
</dbReference>
<name>R3WVE9_9ENTE</name>
<protein>
    <recommendedName>
        <fullName evidence="1">IstB-like ATP-binding domain-containing protein</fullName>
    </recommendedName>
</protein>
<dbReference type="EMBL" id="AJAU01000017">
    <property type="protein sequence ID" value="EOL45780.1"/>
    <property type="molecule type" value="Genomic_DNA"/>
</dbReference>
<dbReference type="AlphaFoldDB" id="R3WVE9"/>
<evidence type="ECO:0000313" key="3">
    <source>
        <dbReference type="Proteomes" id="UP000013840"/>
    </source>
</evidence>